<feature type="transmembrane region" description="Helical" evidence="7">
    <location>
        <begin position="199"/>
        <end position="218"/>
    </location>
</feature>
<dbReference type="RefSeq" id="WP_133233500.1">
    <property type="nucleotide sequence ID" value="NZ_SOZE01000022.1"/>
</dbReference>
<keyword evidence="10" id="KW-1185">Reference proteome</keyword>
<feature type="transmembrane region" description="Helical" evidence="7">
    <location>
        <begin position="230"/>
        <end position="249"/>
    </location>
</feature>
<gene>
    <name evidence="9" type="ORF">E2R66_18990</name>
</gene>
<dbReference type="OrthoDB" id="9810469at2"/>
<keyword evidence="3" id="KW-1003">Cell membrane</keyword>
<feature type="transmembrane region" description="Helical" evidence="7">
    <location>
        <begin position="61"/>
        <end position="80"/>
    </location>
</feature>
<dbReference type="GO" id="GO:0005886">
    <property type="term" value="C:plasma membrane"/>
    <property type="evidence" value="ECO:0007669"/>
    <property type="project" value="UniProtKB-SubCell"/>
</dbReference>
<feature type="domain" description="Acyltransferase 3" evidence="8">
    <location>
        <begin position="17"/>
        <end position="347"/>
    </location>
</feature>
<protein>
    <submittedName>
        <fullName evidence="9">Acyltransferase</fullName>
    </submittedName>
</protein>
<dbReference type="Proteomes" id="UP000297540">
    <property type="component" value="Unassembled WGS sequence"/>
</dbReference>
<keyword evidence="4 7" id="KW-0812">Transmembrane</keyword>
<evidence type="ECO:0000256" key="3">
    <source>
        <dbReference type="ARBA" id="ARBA00022475"/>
    </source>
</evidence>
<dbReference type="Pfam" id="PF01757">
    <property type="entry name" value="Acyl_transf_3"/>
    <property type="match status" value="1"/>
</dbReference>
<dbReference type="PANTHER" id="PTHR40074:SF2">
    <property type="entry name" value="O-ACETYLTRANSFERASE WECH"/>
    <property type="match status" value="1"/>
</dbReference>
<dbReference type="EMBL" id="SOZE01000022">
    <property type="protein sequence ID" value="TFF35344.1"/>
    <property type="molecule type" value="Genomic_DNA"/>
</dbReference>
<proteinExistence type="inferred from homology"/>
<evidence type="ECO:0000256" key="4">
    <source>
        <dbReference type="ARBA" id="ARBA00022692"/>
    </source>
</evidence>
<reference evidence="9 10" key="1">
    <citation type="journal article" date="2017" name="Int. J. Syst. Evol. Microbiol.">
        <title>Mucilaginibacterpsychrotolerans sp. nov., isolated from peatlands.</title>
        <authorList>
            <person name="Deng Y."/>
            <person name="Shen L."/>
            <person name="Xu B."/>
            <person name="Liu Y."/>
            <person name="Gu Z."/>
            <person name="Liu H."/>
            <person name="Zhou Y."/>
        </authorList>
    </citation>
    <scope>NUCLEOTIDE SEQUENCE [LARGE SCALE GENOMIC DNA]</scope>
    <source>
        <strain evidence="9 10">NH7-4</strain>
    </source>
</reference>
<comment type="subcellular location">
    <subcellularLocation>
        <location evidence="1">Cell membrane</location>
        <topology evidence="1">Multi-pass membrane protein</topology>
    </subcellularLocation>
</comment>
<evidence type="ECO:0000256" key="5">
    <source>
        <dbReference type="ARBA" id="ARBA00022989"/>
    </source>
</evidence>
<feature type="transmembrane region" description="Helical" evidence="7">
    <location>
        <begin position="269"/>
        <end position="288"/>
    </location>
</feature>
<feature type="transmembrane region" description="Helical" evidence="7">
    <location>
        <begin position="21"/>
        <end position="41"/>
    </location>
</feature>
<evidence type="ECO:0000256" key="6">
    <source>
        <dbReference type="ARBA" id="ARBA00023136"/>
    </source>
</evidence>
<organism evidence="9 10">
    <name type="scientific">Mucilaginibacter psychrotolerans</name>
    <dbReference type="NCBI Taxonomy" id="1524096"/>
    <lineage>
        <taxon>Bacteria</taxon>
        <taxon>Pseudomonadati</taxon>
        <taxon>Bacteroidota</taxon>
        <taxon>Sphingobacteriia</taxon>
        <taxon>Sphingobacteriales</taxon>
        <taxon>Sphingobacteriaceae</taxon>
        <taxon>Mucilaginibacter</taxon>
    </lineage>
</organism>
<comment type="similarity">
    <text evidence="2">Belongs to the acyltransferase 3 family.</text>
</comment>
<evidence type="ECO:0000256" key="7">
    <source>
        <dbReference type="SAM" id="Phobius"/>
    </source>
</evidence>
<dbReference type="AlphaFoldDB" id="A0A4Y8SA66"/>
<feature type="transmembrane region" description="Helical" evidence="7">
    <location>
        <begin position="92"/>
        <end position="114"/>
    </location>
</feature>
<evidence type="ECO:0000256" key="1">
    <source>
        <dbReference type="ARBA" id="ARBA00004651"/>
    </source>
</evidence>
<keyword evidence="9" id="KW-0808">Transferase</keyword>
<feature type="transmembrane region" description="Helical" evidence="7">
    <location>
        <begin position="300"/>
        <end position="320"/>
    </location>
</feature>
<feature type="transmembrane region" description="Helical" evidence="7">
    <location>
        <begin position="168"/>
        <end position="187"/>
    </location>
</feature>
<dbReference type="InterPro" id="IPR002656">
    <property type="entry name" value="Acyl_transf_3_dom"/>
</dbReference>
<dbReference type="GO" id="GO:0009246">
    <property type="term" value="P:enterobacterial common antigen biosynthetic process"/>
    <property type="evidence" value="ECO:0007669"/>
    <property type="project" value="TreeGrafter"/>
</dbReference>
<keyword evidence="6 7" id="KW-0472">Membrane</keyword>
<sequence length="363" mass="41100">MTSITNPSSVFKPSPTAYLNVLRIFACLMVLIVHSGEFFYITAAGAVQPTHYTWVNHYGSLMRACVPLFVMISGYLLLPIKEPASVFYKKRFTRLLFPFLIWSVMYCIVPYFLGTDKAGTMWANMANIPVNINWSAGHLWFVYMFIGVYLFIPVISPWAQTASKNFKLFFLAIWVFTLFLPYIRTVYPDVLGEVFWNKFSSVYYFSGYIGYLVLGQYIKEHVRLSKAQTIGIGLALVIAGYIITHQVFAHQWPTAKTLPLLELSWAFPTINVAMMATGMFLLFSLISFKSAKTELAVAKFSGLTYGMYLAHILVLNQFFGPVNNWLHGEPRLVIPVLAVSTFIATYIGIKLLSYLPGSKYIVG</sequence>
<keyword evidence="5 7" id="KW-1133">Transmembrane helix</keyword>
<feature type="transmembrane region" description="Helical" evidence="7">
    <location>
        <begin position="134"/>
        <end position="156"/>
    </location>
</feature>
<name>A0A4Y8SA66_9SPHI</name>
<evidence type="ECO:0000313" key="9">
    <source>
        <dbReference type="EMBL" id="TFF35344.1"/>
    </source>
</evidence>
<evidence type="ECO:0000313" key="10">
    <source>
        <dbReference type="Proteomes" id="UP000297540"/>
    </source>
</evidence>
<keyword evidence="9" id="KW-0012">Acyltransferase</keyword>
<evidence type="ECO:0000259" key="8">
    <source>
        <dbReference type="Pfam" id="PF01757"/>
    </source>
</evidence>
<comment type="caution">
    <text evidence="9">The sequence shown here is derived from an EMBL/GenBank/DDBJ whole genome shotgun (WGS) entry which is preliminary data.</text>
</comment>
<dbReference type="GO" id="GO:0016413">
    <property type="term" value="F:O-acetyltransferase activity"/>
    <property type="evidence" value="ECO:0007669"/>
    <property type="project" value="TreeGrafter"/>
</dbReference>
<dbReference type="PANTHER" id="PTHR40074">
    <property type="entry name" value="O-ACETYLTRANSFERASE WECH"/>
    <property type="match status" value="1"/>
</dbReference>
<feature type="transmembrane region" description="Helical" evidence="7">
    <location>
        <begin position="332"/>
        <end position="349"/>
    </location>
</feature>
<accession>A0A4Y8SA66</accession>
<evidence type="ECO:0000256" key="2">
    <source>
        <dbReference type="ARBA" id="ARBA00007400"/>
    </source>
</evidence>